<accession>A0A080YYP9</accession>
<feature type="domain" description="ZSWIM3 N-terminal" evidence="3">
    <location>
        <begin position="192"/>
        <end position="275"/>
    </location>
</feature>
<comment type="caution">
    <text evidence="4">The sequence shown here is derived from an EMBL/GenBank/DDBJ whole genome shotgun (WGS) entry which is preliminary data.</text>
</comment>
<feature type="compositionally biased region" description="Basic residues" evidence="1">
    <location>
        <begin position="94"/>
        <end position="103"/>
    </location>
</feature>
<dbReference type="PANTHER" id="PTHR31569">
    <property type="entry name" value="SWIM-TYPE DOMAIN-CONTAINING PROTEIN"/>
    <property type="match status" value="1"/>
</dbReference>
<dbReference type="PANTHER" id="PTHR31569:SF4">
    <property type="entry name" value="SWIM-TYPE DOMAIN-CONTAINING PROTEIN"/>
    <property type="match status" value="1"/>
</dbReference>
<evidence type="ECO:0000256" key="1">
    <source>
        <dbReference type="SAM" id="MobiDB-lite"/>
    </source>
</evidence>
<evidence type="ECO:0008006" key="6">
    <source>
        <dbReference type="Google" id="ProtNLM"/>
    </source>
</evidence>
<evidence type="ECO:0000259" key="3">
    <source>
        <dbReference type="Pfam" id="PF21599"/>
    </source>
</evidence>
<dbReference type="Pfam" id="PF21599">
    <property type="entry name" value="ZSWIM3_N"/>
    <property type="match status" value="1"/>
</dbReference>
<dbReference type="AlphaFoldDB" id="A0A080YYP9"/>
<feature type="domain" description="ZSWIM1/3 RNaseH-like" evidence="2">
    <location>
        <begin position="383"/>
        <end position="442"/>
    </location>
</feature>
<dbReference type="EMBL" id="ANJA01004085">
    <property type="protein sequence ID" value="ETO59510.1"/>
    <property type="molecule type" value="Genomic_DNA"/>
</dbReference>
<dbReference type="InterPro" id="IPR048325">
    <property type="entry name" value="ZSWIM3_N"/>
</dbReference>
<name>A0A080YYP9_PHYNI</name>
<dbReference type="Pfam" id="PF21056">
    <property type="entry name" value="ZSWIM1-3_RNaseH-like"/>
    <property type="match status" value="1"/>
</dbReference>
<evidence type="ECO:0000313" key="5">
    <source>
        <dbReference type="Proteomes" id="UP000028582"/>
    </source>
</evidence>
<feature type="region of interest" description="Disordered" evidence="1">
    <location>
        <begin position="68"/>
        <end position="159"/>
    </location>
</feature>
<evidence type="ECO:0000259" key="2">
    <source>
        <dbReference type="Pfam" id="PF21056"/>
    </source>
</evidence>
<feature type="compositionally biased region" description="Basic and acidic residues" evidence="1">
    <location>
        <begin position="147"/>
        <end position="159"/>
    </location>
</feature>
<gene>
    <name evidence="4" type="ORF">F444_22137</name>
</gene>
<proteinExistence type="predicted"/>
<sequence>MSEEDANGDLSRYDPFAGINSSVVAYDNEGENKSSVTVLDVCSSSGNDGSDEVFEYISDSSEMLEEILDAIDGPRSHAQSTQPQQPPQNEGHRVSKVNTRRARSQQPIVARSDSSKTVAETMKLDSSDECPRSSDQMPRSRRALPAQRDDLPDTTTDRTPRIRRSETYTERVSMTNSREDVVNKIAALPQLVFTSWSELNEVLKSYCSRHKLLFRARDTQTVRKHNSSKEFKIPIEMEYSYKVFRCTHGCHQKSRGAGHCTTPVRFTGCKARFTASVMDVGAEGDKPDCKIILRNWTWTHNHHTNNTIFAGYFGAESIPEDSRVLESVGLLADANAESHYVRDYLWGALERQVTPQQARNIVQRVLKNDSVEEQLTSMLDTLDKHEDHDVLVLRDQNDVTCGVVIQTAVQKIAFKQWGETLCMDWTYGTNNLGFHLVGAIITKAAPLTLIKRLNLCVCAPAFGAGSLLVTSSTGRGVPVLDFIALDEKMGTIEEWRILEKCFPEATVLLCQFHAMKTWKKIVKTRKYGLNGIQQDEVENAIMKMMYSTTSAAFIRVRDDFENFCNGLCPDICNKPCAEIFMYFQENRENSSDMWSNFGRGNYFTAGNTTTNRIEISSNGFLERRRELTEPLRAYCRTK</sequence>
<organism evidence="4 5">
    <name type="scientific">Phytophthora nicotianae P1976</name>
    <dbReference type="NCBI Taxonomy" id="1317066"/>
    <lineage>
        <taxon>Eukaryota</taxon>
        <taxon>Sar</taxon>
        <taxon>Stramenopiles</taxon>
        <taxon>Oomycota</taxon>
        <taxon>Peronosporomycetes</taxon>
        <taxon>Peronosporales</taxon>
        <taxon>Peronosporaceae</taxon>
        <taxon>Phytophthora</taxon>
    </lineage>
</organism>
<dbReference type="InterPro" id="IPR052579">
    <property type="entry name" value="Zinc_finger_SWIM"/>
</dbReference>
<dbReference type="Proteomes" id="UP000028582">
    <property type="component" value="Unassembled WGS sequence"/>
</dbReference>
<evidence type="ECO:0000313" key="4">
    <source>
        <dbReference type="EMBL" id="ETO59510.1"/>
    </source>
</evidence>
<protein>
    <recommendedName>
        <fullName evidence="6">MULE transposase domain-containing protein</fullName>
    </recommendedName>
</protein>
<feature type="compositionally biased region" description="Basic and acidic residues" evidence="1">
    <location>
        <begin position="122"/>
        <end position="132"/>
    </location>
</feature>
<reference evidence="4 5" key="1">
    <citation type="submission" date="2013-11" db="EMBL/GenBank/DDBJ databases">
        <title>The Genome Sequence of Phytophthora parasitica P1976.</title>
        <authorList>
            <consortium name="The Broad Institute Genomics Platform"/>
            <person name="Russ C."/>
            <person name="Tyler B."/>
            <person name="Panabieres F."/>
            <person name="Shan W."/>
            <person name="Tripathy S."/>
            <person name="Grunwald N."/>
            <person name="Machado M."/>
            <person name="Johnson C.S."/>
            <person name="Walker B."/>
            <person name="Young S."/>
            <person name="Zeng Q."/>
            <person name="Gargeya S."/>
            <person name="Fitzgerald M."/>
            <person name="Haas B."/>
            <person name="Abouelleil A."/>
            <person name="Allen A.W."/>
            <person name="Alvarado L."/>
            <person name="Arachchi H.M."/>
            <person name="Berlin A.M."/>
            <person name="Chapman S.B."/>
            <person name="Gainer-Dewar J."/>
            <person name="Goldberg J."/>
            <person name="Griggs A."/>
            <person name="Gujja S."/>
            <person name="Hansen M."/>
            <person name="Howarth C."/>
            <person name="Imamovic A."/>
            <person name="Ireland A."/>
            <person name="Larimer J."/>
            <person name="McCowan C."/>
            <person name="Murphy C."/>
            <person name="Pearson M."/>
            <person name="Poon T.W."/>
            <person name="Priest M."/>
            <person name="Roberts A."/>
            <person name="Saif S."/>
            <person name="Shea T."/>
            <person name="Sisk P."/>
            <person name="Sykes S."/>
            <person name="Wortman J."/>
            <person name="Nusbaum C."/>
            <person name="Birren B."/>
        </authorList>
    </citation>
    <scope>NUCLEOTIDE SEQUENCE [LARGE SCALE GENOMIC DNA]</scope>
    <source>
        <strain evidence="4 5">P1976</strain>
    </source>
</reference>
<dbReference type="InterPro" id="IPR048324">
    <property type="entry name" value="ZSWIM1-3_RNaseH-like"/>
</dbReference>